<evidence type="ECO:0000256" key="5">
    <source>
        <dbReference type="ARBA" id="ARBA00022785"/>
    </source>
</evidence>
<dbReference type="Pfam" id="PF13484">
    <property type="entry name" value="Fer4_16"/>
    <property type="match status" value="1"/>
</dbReference>
<evidence type="ECO:0000256" key="7">
    <source>
        <dbReference type="ARBA" id="ARBA00023004"/>
    </source>
</evidence>
<keyword evidence="3" id="KW-0819">tRNA processing</keyword>
<dbReference type="PANTHER" id="PTHR30002">
    <property type="entry name" value="EPOXYQUEUOSINE REDUCTASE"/>
    <property type="match status" value="1"/>
</dbReference>
<sequence length="312" mass="35770">MFIESKELLPELESLAHKNGFQLFGAARATVPENDKRNILEWVREGRHGKMDWYPRNMKLRLELEGLGFSPETVFVLGALYSDPEYEEITSKLPFRFSRYATGADYHAVLKKSARELLAILRDRFPNNVFRQGVDSLPVPEKILAREAGLGWIGKNTNLLNEEIGSYFFLTVIFTDLPLRIASIGAKDRCGTCDECIRACPTGALSAYQIDARKCISYKTIEDRSPTVQGLHGWVYGCDICQEVCPWNRVKARRKGARTEIEEFKVRDFFKTDASAMRTLTEEEFRRRFSDAAVNRISYAQFRRNLITVNSE</sequence>
<keyword evidence="1" id="KW-0004">4Fe-4S</keyword>
<evidence type="ECO:0000256" key="3">
    <source>
        <dbReference type="ARBA" id="ARBA00022694"/>
    </source>
</evidence>
<gene>
    <name evidence="10" type="primary">queG</name>
    <name evidence="10" type="ORF">BES34_011435</name>
</gene>
<keyword evidence="8" id="KW-0411">Iron-sulfur</keyword>
<dbReference type="InterPro" id="IPR013542">
    <property type="entry name" value="QueG_DUF1730"/>
</dbReference>
<keyword evidence="7" id="KW-0408">Iron</keyword>
<feature type="domain" description="4Fe-4S ferredoxin-type" evidence="9">
    <location>
        <begin position="180"/>
        <end position="210"/>
    </location>
</feature>
<dbReference type="PROSITE" id="PS51379">
    <property type="entry name" value="4FE4S_FER_2"/>
    <property type="match status" value="1"/>
</dbReference>
<dbReference type="Pfam" id="PF08331">
    <property type="entry name" value="QueG_DUF1730"/>
    <property type="match status" value="1"/>
</dbReference>
<keyword evidence="6" id="KW-0560">Oxidoreductase</keyword>
<accession>A0ABX4YI76</accession>
<dbReference type="Gene3D" id="3.30.70.20">
    <property type="match status" value="1"/>
</dbReference>
<dbReference type="NCBIfam" id="TIGR00276">
    <property type="entry name" value="tRNA epoxyqueuosine(34) reductase QueG"/>
    <property type="match status" value="1"/>
</dbReference>
<evidence type="ECO:0000313" key="10">
    <source>
        <dbReference type="EMBL" id="PNV74879.1"/>
    </source>
</evidence>
<dbReference type="InterPro" id="IPR017896">
    <property type="entry name" value="4Fe4S_Fe-S-bd"/>
</dbReference>
<dbReference type="RefSeq" id="WP_020988831.1">
    <property type="nucleotide sequence ID" value="NZ_MCRM02000010.1"/>
</dbReference>
<evidence type="ECO:0000256" key="2">
    <source>
        <dbReference type="ARBA" id="ARBA00022490"/>
    </source>
</evidence>
<dbReference type="InterPro" id="IPR004453">
    <property type="entry name" value="QueG"/>
</dbReference>
<evidence type="ECO:0000256" key="8">
    <source>
        <dbReference type="ARBA" id="ARBA00023014"/>
    </source>
</evidence>
<organism evidence="10 11">
    <name type="scientific">Leptospira inadai serovar Lyme</name>
    <dbReference type="NCBI Taxonomy" id="293084"/>
    <lineage>
        <taxon>Bacteria</taxon>
        <taxon>Pseudomonadati</taxon>
        <taxon>Spirochaetota</taxon>
        <taxon>Spirochaetia</taxon>
        <taxon>Leptospirales</taxon>
        <taxon>Leptospiraceae</taxon>
        <taxon>Leptospira</taxon>
    </lineage>
</organism>
<name>A0ABX4YI76_9LEPT</name>
<keyword evidence="5" id="KW-0671">Queuosine biosynthesis</keyword>
<evidence type="ECO:0000256" key="6">
    <source>
        <dbReference type="ARBA" id="ARBA00023002"/>
    </source>
</evidence>
<dbReference type="Proteomes" id="UP000094669">
    <property type="component" value="Unassembled WGS sequence"/>
</dbReference>
<evidence type="ECO:0000256" key="1">
    <source>
        <dbReference type="ARBA" id="ARBA00022485"/>
    </source>
</evidence>
<evidence type="ECO:0000256" key="4">
    <source>
        <dbReference type="ARBA" id="ARBA00022723"/>
    </source>
</evidence>
<evidence type="ECO:0000313" key="11">
    <source>
        <dbReference type="Proteomes" id="UP000094669"/>
    </source>
</evidence>
<dbReference type="PROSITE" id="PS00198">
    <property type="entry name" value="4FE4S_FER_1"/>
    <property type="match status" value="1"/>
</dbReference>
<evidence type="ECO:0000259" key="9">
    <source>
        <dbReference type="PROSITE" id="PS51379"/>
    </source>
</evidence>
<keyword evidence="2" id="KW-0963">Cytoplasm</keyword>
<proteinExistence type="predicted"/>
<reference evidence="10" key="1">
    <citation type="submission" date="2018-01" db="EMBL/GenBank/DDBJ databases">
        <title>Genomic characterization of Leptospira inadai serogroup Lyme isolated from captured rat in Brazil and comparative analysis with human reference strain.</title>
        <authorList>
            <person name="Moreno L.Z."/>
            <person name="Loureiro A.P."/>
            <person name="Miraglia F."/>
            <person name="Kremer F.S."/>
            <person name="Eslabao M.R."/>
            <person name="Dellagostin O.A."/>
            <person name="Lilenbaum W."/>
            <person name="Moreno A.M."/>
        </authorList>
    </citation>
    <scope>NUCLEOTIDE SEQUENCE [LARGE SCALE GENOMIC DNA]</scope>
    <source>
        <strain evidence="10">M34/99</strain>
    </source>
</reference>
<dbReference type="PANTHER" id="PTHR30002:SF4">
    <property type="entry name" value="EPOXYQUEUOSINE REDUCTASE"/>
    <property type="match status" value="1"/>
</dbReference>
<keyword evidence="4" id="KW-0479">Metal-binding</keyword>
<keyword evidence="11" id="KW-1185">Reference proteome</keyword>
<dbReference type="EMBL" id="MCRM02000010">
    <property type="protein sequence ID" value="PNV74879.1"/>
    <property type="molecule type" value="Genomic_DNA"/>
</dbReference>
<protein>
    <submittedName>
        <fullName evidence="10">tRNA epoxyqueuosine(34) reductase QueG</fullName>
    </submittedName>
</protein>
<dbReference type="InterPro" id="IPR017900">
    <property type="entry name" value="4Fe4S_Fe_S_CS"/>
</dbReference>
<dbReference type="SUPFAM" id="SSF54862">
    <property type="entry name" value="4Fe-4S ferredoxins"/>
    <property type="match status" value="1"/>
</dbReference>
<comment type="caution">
    <text evidence="10">The sequence shown here is derived from an EMBL/GenBank/DDBJ whole genome shotgun (WGS) entry which is preliminary data.</text>
</comment>